<evidence type="ECO:0000313" key="2">
    <source>
        <dbReference type="EMBL" id="SLM29545.1"/>
    </source>
</evidence>
<dbReference type="RefSeq" id="WP_080806576.1">
    <property type="nucleotide sequence ID" value="NZ_LT828554.1"/>
</dbReference>
<dbReference type="Gene3D" id="3.30.565.10">
    <property type="entry name" value="Histidine kinase-like ATPase, C-terminal domain"/>
    <property type="match status" value="1"/>
</dbReference>
<sequence>MKLNVGTIRSNCGGFDTIAEIAVRTKDVRLDSVEFDLSFCSFFEANMAAPLYAVIARLRDELNDVIITNVPAGVSNILRKNKFLSVFNQPELTDTNQTTLPFKILKLTAGDQFSDYLDTYMRGRGIPTMSVALTKRFRQSLFEIFLNATIHSQSKTGIFVCGQFYPKKHRLDFTIADAGVGIRENVRRYTRKPKLNSCKAIEWAMTEGNTTKTGNQPGGLGLKLIKDFIEMNRGKIQVVSRFGYYEFSANGESIQKMNNDFPGTCVNIEINTEDTSSYCLKSELKSEDIF</sequence>
<dbReference type="Pfam" id="PF02518">
    <property type="entry name" value="HATPase_c"/>
    <property type="match status" value="1"/>
</dbReference>
<feature type="domain" description="Histidine kinase/HSP90-like ATPase" evidence="1">
    <location>
        <begin position="135"/>
        <end position="242"/>
    </location>
</feature>
<gene>
    <name evidence="2" type="ORF">MTBBW1_1860035</name>
</gene>
<proteinExistence type="predicted"/>
<dbReference type="GO" id="GO:0005524">
    <property type="term" value="F:ATP binding"/>
    <property type="evidence" value="ECO:0007669"/>
    <property type="project" value="UniProtKB-KW"/>
</dbReference>
<accession>A0A1W1HAX6</accession>
<keyword evidence="3" id="KW-1185">Reference proteome</keyword>
<evidence type="ECO:0000313" key="3">
    <source>
        <dbReference type="Proteomes" id="UP000191931"/>
    </source>
</evidence>
<dbReference type="InterPro" id="IPR003594">
    <property type="entry name" value="HATPase_dom"/>
</dbReference>
<keyword evidence="2" id="KW-0067">ATP-binding</keyword>
<dbReference type="STRING" id="1246637.MTBBW1_1860035"/>
<evidence type="ECO:0000259" key="1">
    <source>
        <dbReference type="Pfam" id="PF02518"/>
    </source>
</evidence>
<reference evidence="2 3" key="1">
    <citation type="submission" date="2017-03" db="EMBL/GenBank/DDBJ databases">
        <authorList>
            <person name="Afonso C.L."/>
            <person name="Miller P.J."/>
            <person name="Scott M.A."/>
            <person name="Spackman E."/>
            <person name="Goraichik I."/>
            <person name="Dimitrov K.M."/>
            <person name="Suarez D.L."/>
            <person name="Swayne D.E."/>
        </authorList>
    </citation>
    <scope>NUCLEOTIDE SEQUENCE [LARGE SCALE GENOMIC DNA]</scope>
    <source>
        <strain evidence="2">PRJEB14757</strain>
    </source>
</reference>
<dbReference type="SUPFAM" id="SSF55874">
    <property type="entry name" value="ATPase domain of HSP90 chaperone/DNA topoisomerase II/histidine kinase"/>
    <property type="match status" value="1"/>
</dbReference>
<protein>
    <submittedName>
        <fullName evidence="2">ATP-binding region, ATPase-like protein</fullName>
    </submittedName>
</protein>
<dbReference type="OrthoDB" id="3194831at2"/>
<keyword evidence="2" id="KW-0547">Nucleotide-binding</keyword>
<dbReference type="EMBL" id="FWEV01000097">
    <property type="protein sequence ID" value="SLM29545.1"/>
    <property type="molecule type" value="Genomic_DNA"/>
</dbReference>
<name>A0A1W1HAX6_9BACT</name>
<dbReference type="InterPro" id="IPR036890">
    <property type="entry name" value="HATPase_C_sf"/>
</dbReference>
<organism evidence="2 3">
    <name type="scientific">Desulfamplus magnetovallimortis</name>
    <dbReference type="NCBI Taxonomy" id="1246637"/>
    <lineage>
        <taxon>Bacteria</taxon>
        <taxon>Pseudomonadati</taxon>
        <taxon>Thermodesulfobacteriota</taxon>
        <taxon>Desulfobacteria</taxon>
        <taxon>Desulfobacterales</taxon>
        <taxon>Desulfobacteraceae</taxon>
        <taxon>Desulfamplus</taxon>
    </lineage>
</organism>
<dbReference type="Proteomes" id="UP000191931">
    <property type="component" value="Unassembled WGS sequence"/>
</dbReference>
<dbReference type="AlphaFoldDB" id="A0A1W1HAX6"/>